<accession>A0A9E7UMX3</accession>
<dbReference type="GO" id="GO:0031428">
    <property type="term" value="C:box C/D methylation guide snoRNP complex"/>
    <property type="evidence" value="ECO:0007669"/>
    <property type="project" value="InterPro"/>
</dbReference>
<keyword evidence="5" id="KW-0547">Nucleotide-binding</keyword>
<dbReference type="GO" id="GO:0005524">
    <property type="term" value="F:ATP binding"/>
    <property type="evidence" value="ECO:0007669"/>
    <property type="project" value="UniProtKB-KW"/>
</dbReference>
<dbReference type="InterPro" id="IPR047099">
    <property type="entry name" value="Nop5_N_sf"/>
</dbReference>
<sequence>MKCYLTACVAGFIAFSEDLKIIDYELFPEDEIPGRLMESQRGSLLPEEKKILERLSREYDEVVVEAPESPGPREFQGVSFSAPSRAGAYLREHLDTVLREITGRDPSKLIHASLLSLTLEKVRESLSESDKFIIQAISALDELDEEIGKLIDRLREWYSLHFPELDTVKSHEQYVQLIAEYGDRDSILENFRMDVDGSIGSDVSREDLHVFRGLAENIINLQKLRDETEAYIDLKMEKMAPNLRALAGSNVGARLIAHAGGLRELAMLPSSTIQILGAEKALFRHLKSRANPPKHGVIFQHPSIRSSPWWIRGKVARLLAGKIALAVRKDVFSQEFDESLVQEFNERFEMIKKQHPMPPVKRKGRQGRSRARRG</sequence>
<dbReference type="InterPro" id="IPR012976">
    <property type="entry name" value="NOSIC"/>
</dbReference>
<proteinExistence type="inferred from homology"/>
<dbReference type="Gene3D" id="3.30.420.220">
    <property type="match status" value="1"/>
</dbReference>
<dbReference type="Gene3D" id="1.10.246.90">
    <property type="entry name" value="Nop domain"/>
    <property type="match status" value="1"/>
</dbReference>
<gene>
    <name evidence="5" type="ORF">N5910_08095</name>
    <name evidence="4" type="ORF">U2150_01255</name>
</gene>
<evidence type="ECO:0000256" key="2">
    <source>
        <dbReference type="SAM" id="MobiDB-lite"/>
    </source>
</evidence>
<dbReference type="SUPFAM" id="SSF89124">
    <property type="entry name" value="Nop domain"/>
    <property type="match status" value="1"/>
</dbReference>
<evidence type="ECO:0000256" key="1">
    <source>
        <dbReference type="ARBA" id="ARBA00009211"/>
    </source>
</evidence>
<dbReference type="AlphaFoldDB" id="A0A9E7UMX3"/>
<dbReference type="PANTHER" id="PTHR10894:SF0">
    <property type="entry name" value="NUCLEOLAR PROTEIN 56"/>
    <property type="match status" value="1"/>
</dbReference>
<dbReference type="InterPro" id="IPR045056">
    <property type="entry name" value="Nop56/Nop58"/>
</dbReference>
<feature type="domain" description="Nop" evidence="3">
    <location>
        <begin position="239"/>
        <end position="353"/>
    </location>
</feature>
<dbReference type="InterPro" id="IPR036070">
    <property type="entry name" value="Nop_dom_sf"/>
</dbReference>
<dbReference type="Pfam" id="PF01798">
    <property type="entry name" value="Nop"/>
    <property type="match status" value="1"/>
</dbReference>
<evidence type="ECO:0000313" key="6">
    <source>
        <dbReference type="Proteomes" id="UP001369247"/>
    </source>
</evidence>
<reference evidence="4 6" key="2">
    <citation type="submission" date="2023-12" db="EMBL/GenBank/DDBJ databases">
        <title>Phenotypic and Genomic Characterization of Methanothermobacter wolfeii Strain BSEL, a CO2-Capturing Archaeon with Minimal Nutrient Requirements.</title>
        <authorList>
            <person name="Ale Enriquez F."/>
            <person name="Ahring B.K."/>
        </authorList>
    </citation>
    <scope>NUCLEOTIDE SEQUENCE [LARGE SCALE GENOMIC DNA]</scope>
    <source>
        <strain evidence="4 6">BSEL-1</strain>
    </source>
</reference>
<dbReference type="RefSeq" id="WP_074359477.1">
    <property type="nucleotide sequence ID" value="NZ_CP104550.1"/>
</dbReference>
<dbReference type="PANTHER" id="PTHR10894">
    <property type="entry name" value="NUCLEOLAR PROTEIN 5 NUCLEOLAR PROTEIN NOP5 NOP58"/>
    <property type="match status" value="1"/>
</dbReference>
<dbReference type="PROSITE" id="PS51358">
    <property type="entry name" value="NOP"/>
    <property type="match status" value="1"/>
</dbReference>
<dbReference type="SMR" id="A0A9E7UMX3"/>
<dbReference type="Gene3D" id="1.10.287.4070">
    <property type="match status" value="1"/>
</dbReference>
<protein>
    <submittedName>
        <fullName evidence="5">ATP-binding protein</fullName>
    </submittedName>
</protein>
<dbReference type="EMBL" id="JAXUHJ010000003">
    <property type="protein sequence ID" value="MEJ8542121.1"/>
    <property type="molecule type" value="Genomic_DNA"/>
</dbReference>
<name>A0A9E7UMX3_METWO</name>
<keyword evidence="6" id="KW-1185">Reference proteome</keyword>
<feature type="compositionally biased region" description="Basic residues" evidence="2">
    <location>
        <begin position="360"/>
        <end position="374"/>
    </location>
</feature>
<dbReference type="InterPro" id="IPR042239">
    <property type="entry name" value="Nop_C"/>
</dbReference>
<dbReference type="GO" id="GO:0030515">
    <property type="term" value="F:snoRNA binding"/>
    <property type="evidence" value="ECO:0007669"/>
    <property type="project" value="InterPro"/>
</dbReference>
<dbReference type="GeneID" id="75107205"/>
<dbReference type="GeneID" id="58979232"/>
<organism evidence="5">
    <name type="scientific">Methanothermobacter wolfeii</name>
    <name type="common">Methanobacterium wolfei</name>
    <dbReference type="NCBI Taxonomy" id="145261"/>
    <lineage>
        <taxon>Archaea</taxon>
        <taxon>Methanobacteriati</taxon>
        <taxon>Methanobacteriota</taxon>
        <taxon>Methanomada group</taxon>
        <taxon>Methanobacteria</taxon>
        <taxon>Methanobacteriales</taxon>
        <taxon>Methanobacteriaceae</taxon>
        <taxon>Methanothermobacter</taxon>
    </lineage>
</organism>
<dbReference type="Proteomes" id="UP001065373">
    <property type="component" value="Chromosome"/>
</dbReference>
<evidence type="ECO:0000313" key="5">
    <source>
        <dbReference type="EMBL" id="UXH31492.1"/>
    </source>
</evidence>
<dbReference type="Proteomes" id="UP001369247">
    <property type="component" value="Unassembled WGS sequence"/>
</dbReference>
<evidence type="ECO:0000313" key="4">
    <source>
        <dbReference type="EMBL" id="MEJ8542121.1"/>
    </source>
</evidence>
<dbReference type="EMBL" id="CP104550">
    <property type="protein sequence ID" value="UXH31492.1"/>
    <property type="molecule type" value="Genomic_DNA"/>
</dbReference>
<dbReference type="InterPro" id="IPR002687">
    <property type="entry name" value="Nop_dom"/>
</dbReference>
<dbReference type="KEGG" id="mwo:MWSIV6_1606"/>
<feature type="region of interest" description="Disordered" evidence="2">
    <location>
        <begin position="354"/>
        <end position="374"/>
    </location>
</feature>
<evidence type="ECO:0000259" key="3">
    <source>
        <dbReference type="PROSITE" id="PS51358"/>
    </source>
</evidence>
<comment type="similarity">
    <text evidence="1">Belongs to the NOP5/NOP56 family.</text>
</comment>
<keyword evidence="5" id="KW-0067">ATP-binding</keyword>
<reference evidence="5" key="1">
    <citation type="submission" date="2022-09" db="EMBL/GenBank/DDBJ databases">
        <title>Characterization of three MwoI isoschizomers from sequenced genome and metagenomes.</title>
        <authorList>
            <person name="Fomenkov A."/>
            <person name="Xu S.Y."/>
            <person name="Roberts R.J."/>
        </authorList>
    </citation>
    <scope>NUCLEOTIDE SEQUENCE</scope>
    <source>
        <strain evidence="5">DSM 2970</strain>
    </source>
</reference>
<dbReference type="SMART" id="SM00931">
    <property type="entry name" value="NOSIC"/>
    <property type="match status" value="1"/>
</dbReference>